<organism evidence="5">
    <name type="scientific">bioreactor metagenome</name>
    <dbReference type="NCBI Taxonomy" id="1076179"/>
    <lineage>
        <taxon>unclassified sequences</taxon>
        <taxon>metagenomes</taxon>
        <taxon>ecological metagenomes</taxon>
    </lineage>
</organism>
<dbReference type="InterPro" id="IPR050076">
    <property type="entry name" value="ArchSynthase1/Queuine_TRR"/>
</dbReference>
<sequence length="385" mass="43731">MAYTEIFVQEHRDSGSRARAGRLLLPHGEVRTPAFMPVGTNATVKAARVEDLRSMGFQIVLANTYHLYLRPGHELIRRAGGLHGFSGWRGNFLTDSGGFQIFSLSALRKISPEGFKFRSHIDGSEHFLRPEDVVDIQEAFNSDIQMQLDVCSAWGEDEKKAKKYMLITHDWARRAKARWRVLREEKGYQGSLFGIVQGNFYKDLRKESAERIAELDLPGIAIGGLSVGEPKDIFIEYLGHSAGFLPELKPRYLMGIGTPDYILEAVENGIDIFDCVYPTRTARNGLLFTARGQISIKKAAYEDDFSPIDPECPCPVCSNYSRAYLRHLYRNGEILYSMLATQHNLHFLARMIRDIRFSILQNRFSEYKKAFLDRYEGSIDAEGAL</sequence>
<dbReference type="InterPro" id="IPR004803">
    <property type="entry name" value="TGT"/>
</dbReference>
<dbReference type="NCBIfam" id="TIGR00449">
    <property type="entry name" value="tgt_general"/>
    <property type="match status" value="1"/>
</dbReference>
<evidence type="ECO:0000313" key="5">
    <source>
        <dbReference type="EMBL" id="MPL66374.1"/>
    </source>
</evidence>
<proteinExistence type="inferred from homology"/>
<evidence type="ECO:0000256" key="3">
    <source>
        <dbReference type="ARBA" id="ARBA00022694"/>
    </source>
</evidence>
<dbReference type="GO" id="GO:0008616">
    <property type="term" value="P:tRNA queuosine(34) biosynthetic process"/>
    <property type="evidence" value="ECO:0007669"/>
    <property type="project" value="TreeGrafter"/>
</dbReference>
<gene>
    <name evidence="5" type="primary">tgt_8</name>
    <name evidence="5" type="ORF">SDC9_12047</name>
</gene>
<keyword evidence="1 5" id="KW-0328">Glycosyltransferase</keyword>
<dbReference type="AlphaFoldDB" id="A0A644THM8"/>
<dbReference type="PANTHER" id="PTHR46499:SF1">
    <property type="entry name" value="QUEUINE TRNA-RIBOSYLTRANSFERASE"/>
    <property type="match status" value="1"/>
</dbReference>
<dbReference type="EMBL" id="VSSQ01000032">
    <property type="protein sequence ID" value="MPL66374.1"/>
    <property type="molecule type" value="Genomic_DNA"/>
</dbReference>
<dbReference type="Pfam" id="PF01702">
    <property type="entry name" value="TGT"/>
    <property type="match status" value="1"/>
</dbReference>
<dbReference type="Gene3D" id="3.20.20.105">
    <property type="entry name" value="Queuine tRNA-ribosyltransferase-like"/>
    <property type="match status" value="1"/>
</dbReference>
<dbReference type="NCBIfam" id="TIGR00430">
    <property type="entry name" value="Q_tRNA_tgt"/>
    <property type="match status" value="1"/>
</dbReference>
<dbReference type="InterPro" id="IPR036511">
    <property type="entry name" value="TGT-like_sf"/>
</dbReference>
<feature type="domain" description="tRNA-guanine(15) transglycosylase-like" evidence="4">
    <location>
        <begin position="17"/>
        <end position="376"/>
    </location>
</feature>
<dbReference type="InterPro" id="IPR002616">
    <property type="entry name" value="tRNA_ribo_trans-like"/>
</dbReference>
<dbReference type="PANTHER" id="PTHR46499">
    <property type="entry name" value="QUEUINE TRNA-RIBOSYLTRANSFERASE"/>
    <property type="match status" value="1"/>
</dbReference>
<comment type="caution">
    <text evidence="5">The sequence shown here is derived from an EMBL/GenBank/DDBJ whole genome shotgun (WGS) entry which is preliminary data.</text>
</comment>
<keyword evidence="2 5" id="KW-0808">Transferase</keyword>
<evidence type="ECO:0000256" key="1">
    <source>
        <dbReference type="ARBA" id="ARBA00022676"/>
    </source>
</evidence>
<dbReference type="SUPFAM" id="SSF51713">
    <property type="entry name" value="tRNA-guanine transglycosylase"/>
    <property type="match status" value="1"/>
</dbReference>
<evidence type="ECO:0000256" key="2">
    <source>
        <dbReference type="ARBA" id="ARBA00022679"/>
    </source>
</evidence>
<dbReference type="GO" id="GO:0008479">
    <property type="term" value="F:tRNA-guanosine(34) queuine transglycosylase activity"/>
    <property type="evidence" value="ECO:0007669"/>
    <property type="project" value="InterPro"/>
</dbReference>
<name>A0A644THM8_9ZZZZ</name>
<dbReference type="GO" id="GO:0005829">
    <property type="term" value="C:cytosol"/>
    <property type="evidence" value="ECO:0007669"/>
    <property type="project" value="TreeGrafter"/>
</dbReference>
<protein>
    <submittedName>
        <fullName evidence="5">Queuine tRNA-ribosyltransferase</fullName>
        <ecNumber evidence="5">2.4.2.29</ecNumber>
    </submittedName>
</protein>
<dbReference type="EC" id="2.4.2.29" evidence="5"/>
<accession>A0A644THM8</accession>
<evidence type="ECO:0000259" key="4">
    <source>
        <dbReference type="Pfam" id="PF01702"/>
    </source>
</evidence>
<dbReference type="HAMAP" id="MF_00168">
    <property type="entry name" value="Q_tRNA_Tgt"/>
    <property type="match status" value="1"/>
</dbReference>
<reference evidence="5" key="1">
    <citation type="submission" date="2019-08" db="EMBL/GenBank/DDBJ databases">
        <authorList>
            <person name="Kucharzyk K."/>
            <person name="Murdoch R.W."/>
            <person name="Higgins S."/>
            <person name="Loffler F."/>
        </authorList>
    </citation>
    <scope>NUCLEOTIDE SEQUENCE</scope>
</reference>
<keyword evidence="3" id="KW-0819">tRNA processing</keyword>